<dbReference type="Proteomes" id="UP000494329">
    <property type="component" value="Unassembled WGS sequence"/>
</dbReference>
<organism evidence="9 10">
    <name type="scientific">Paraburkholderia solisilvae</name>
    <dbReference type="NCBI Taxonomy" id="624376"/>
    <lineage>
        <taxon>Bacteria</taxon>
        <taxon>Pseudomonadati</taxon>
        <taxon>Pseudomonadota</taxon>
        <taxon>Betaproteobacteria</taxon>
        <taxon>Burkholderiales</taxon>
        <taxon>Burkholderiaceae</taxon>
        <taxon>Paraburkholderia</taxon>
    </lineage>
</organism>
<evidence type="ECO:0000259" key="7">
    <source>
        <dbReference type="Pfam" id="PF02465"/>
    </source>
</evidence>
<dbReference type="PANTHER" id="PTHR30288:SF0">
    <property type="entry name" value="FLAGELLAR HOOK-ASSOCIATED PROTEIN 2"/>
    <property type="match status" value="1"/>
</dbReference>
<comment type="function">
    <text evidence="5">Required for morphogenesis and for the elongation of the flagellar filament by facilitating polymerization of the flagellin monomers at the tip of growing filament. Forms a capping structure, which prevents flagellin subunits (transported through the central channel of the flagellum) from leaking out without polymerization at the distal end.</text>
</comment>
<dbReference type="InterPro" id="IPR010810">
    <property type="entry name" value="Flagellin_hook_IN_motif"/>
</dbReference>
<dbReference type="Pfam" id="PF02465">
    <property type="entry name" value="FliD_N"/>
    <property type="match status" value="1"/>
</dbReference>
<name>A0A6J5ET02_9BURK</name>
<sequence>MSSTSSLTPLQQQAASNAAAQAALQEAAQSLISASTGTPLDTSSIISALVNDKVSGQGTAIKTKQGIDTTQFTALGTLSSALSGLQSSLKPFLSGAALSSLTATASASGITATTGTGATAATYQVTTSQIATAQTITSGAFSSADANAMGTGTLTISLGTGTPFTVNIDSSNDSLSDIATAINQAAGNTGIKAQVIKGANGGEALSLQSTSPGAANTISVSVGSGATGQLANLGVTSTPGTDLTASGQPNTAGSPPGSLSTITSTSGGWTQSQAAGDALLTINGTVVTNSTNTISNAVTGLTLTLSAAATQTDNQSQTITVSPDNDSVDTDLSSFVSAYNAVIEEMNSLAAPMVNQNVPGSGGALLGDEMINQLGAALGNIVGSQVSSGGLKDTLASLGITFQANTNGQPFAELQIDANPDNPSLDDAVATNPAALANLFNSTNGIADKLNSLVTTYTDPQKGLITSRTQALTDDLANLAKQQDDLQDYTNQLTSMYQDQFTSLNTLMSTANTNSNYLDALFGSGNNPGALSQGSGG</sequence>
<dbReference type="InterPro" id="IPR003481">
    <property type="entry name" value="FliD_N"/>
</dbReference>
<dbReference type="GO" id="GO:0007155">
    <property type="term" value="P:cell adhesion"/>
    <property type="evidence" value="ECO:0007669"/>
    <property type="project" value="InterPro"/>
</dbReference>
<evidence type="ECO:0000256" key="6">
    <source>
        <dbReference type="SAM" id="MobiDB-lite"/>
    </source>
</evidence>
<evidence type="ECO:0000313" key="9">
    <source>
        <dbReference type="EMBL" id="CAB3768125.1"/>
    </source>
</evidence>
<dbReference type="GO" id="GO:0071973">
    <property type="term" value="P:bacterial-type flagellum-dependent cell motility"/>
    <property type="evidence" value="ECO:0007669"/>
    <property type="project" value="TreeGrafter"/>
</dbReference>
<reference evidence="9 10" key="1">
    <citation type="submission" date="2020-04" db="EMBL/GenBank/DDBJ databases">
        <authorList>
            <person name="De Canck E."/>
        </authorList>
    </citation>
    <scope>NUCLEOTIDE SEQUENCE [LARGE SCALE GENOMIC DNA]</scope>
    <source>
        <strain evidence="9 10">LMG 29739</strain>
    </source>
</reference>
<comment type="subunit">
    <text evidence="2 5">Homopentamer.</text>
</comment>
<dbReference type="RefSeq" id="WP_175114382.1">
    <property type="nucleotide sequence ID" value="NZ_CADIKF010000055.1"/>
</dbReference>
<keyword evidence="3" id="KW-0175">Coiled coil</keyword>
<dbReference type="Pfam" id="PF07195">
    <property type="entry name" value="FliD_C"/>
    <property type="match status" value="1"/>
</dbReference>
<keyword evidence="9" id="KW-0966">Cell projection</keyword>
<evidence type="ECO:0000256" key="3">
    <source>
        <dbReference type="ARBA" id="ARBA00023054"/>
    </source>
</evidence>
<dbReference type="InterPro" id="IPR040026">
    <property type="entry name" value="FliD"/>
</dbReference>
<proteinExistence type="inferred from homology"/>
<feature type="domain" description="Flagellar hook-associated protein 2 N-terminal" evidence="7">
    <location>
        <begin position="40"/>
        <end position="134"/>
    </location>
</feature>
<comment type="similarity">
    <text evidence="1 5">Belongs to the FliD family.</text>
</comment>
<dbReference type="EMBL" id="CADIKF010000055">
    <property type="protein sequence ID" value="CAB3768125.1"/>
    <property type="molecule type" value="Genomic_DNA"/>
</dbReference>
<evidence type="ECO:0000313" key="10">
    <source>
        <dbReference type="Proteomes" id="UP000494329"/>
    </source>
</evidence>
<dbReference type="GO" id="GO:0009421">
    <property type="term" value="C:bacterial-type flagellum filament cap"/>
    <property type="evidence" value="ECO:0007669"/>
    <property type="project" value="InterPro"/>
</dbReference>
<feature type="compositionally biased region" description="Polar residues" evidence="6">
    <location>
        <begin position="235"/>
        <end position="252"/>
    </location>
</feature>
<evidence type="ECO:0000259" key="8">
    <source>
        <dbReference type="Pfam" id="PF07195"/>
    </source>
</evidence>
<evidence type="ECO:0000256" key="2">
    <source>
        <dbReference type="ARBA" id="ARBA00011255"/>
    </source>
</evidence>
<dbReference type="GO" id="GO:0005576">
    <property type="term" value="C:extracellular region"/>
    <property type="evidence" value="ECO:0007669"/>
    <property type="project" value="UniProtKB-SubCell"/>
</dbReference>
<protein>
    <recommendedName>
        <fullName evidence="5">Flagellar hook-associated protein 2</fullName>
        <shortName evidence="5">HAP2</shortName>
    </recommendedName>
    <alternativeName>
        <fullName evidence="5">Flagellar cap protein</fullName>
    </alternativeName>
</protein>
<feature type="compositionally biased region" description="Low complexity" evidence="6">
    <location>
        <begin position="253"/>
        <end position="268"/>
    </location>
</feature>
<dbReference type="AlphaFoldDB" id="A0A6J5ET02"/>
<keyword evidence="5" id="KW-0964">Secreted</keyword>
<keyword evidence="4 5" id="KW-0975">Bacterial flagellum</keyword>
<accession>A0A6J5ET02</accession>
<gene>
    <name evidence="9" type="primary">fliD</name>
    <name evidence="9" type="ORF">LMG29739_05242</name>
</gene>
<evidence type="ECO:0000256" key="5">
    <source>
        <dbReference type="RuleBase" id="RU362066"/>
    </source>
</evidence>
<comment type="subcellular location">
    <subcellularLocation>
        <location evidence="5">Secreted</location>
    </subcellularLocation>
    <subcellularLocation>
        <location evidence="5">Bacterial flagellum</location>
    </subcellularLocation>
</comment>
<feature type="domain" description="Flagellar hook-associated protein 2 C-terminal" evidence="8">
    <location>
        <begin position="275"/>
        <end position="512"/>
    </location>
</feature>
<dbReference type="PANTHER" id="PTHR30288">
    <property type="entry name" value="FLAGELLAR CAP/ASSEMBLY PROTEIN FLID"/>
    <property type="match status" value="1"/>
</dbReference>
<keyword evidence="10" id="KW-1185">Reference proteome</keyword>
<keyword evidence="9" id="KW-0969">Cilium</keyword>
<dbReference type="GO" id="GO:0009424">
    <property type="term" value="C:bacterial-type flagellum hook"/>
    <property type="evidence" value="ECO:0007669"/>
    <property type="project" value="UniProtKB-UniRule"/>
</dbReference>
<feature type="region of interest" description="Disordered" evidence="6">
    <location>
        <begin position="235"/>
        <end position="268"/>
    </location>
</feature>
<keyword evidence="9" id="KW-0282">Flagellum</keyword>
<evidence type="ECO:0000256" key="4">
    <source>
        <dbReference type="ARBA" id="ARBA00023143"/>
    </source>
</evidence>
<evidence type="ECO:0000256" key="1">
    <source>
        <dbReference type="ARBA" id="ARBA00009764"/>
    </source>
</evidence>
<dbReference type="InterPro" id="IPR010809">
    <property type="entry name" value="FliD_C"/>
</dbReference>
<dbReference type="Pfam" id="PF07196">
    <property type="entry name" value="Flagellin_IN"/>
    <property type="match status" value="1"/>
</dbReference>